<name>A0A182VH70_ANOME</name>
<dbReference type="EnsemblMetazoa" id="AMEM014912-RA">
    <property type="protein sequence ID" value="AMEM014912-PA"/>
    <property type="gene ID" value="AMEM014912"/>
</dbReference>
<evidence type="ECO:0000313" key="1">
    <source>
        <dbReference type="EnsemblMetazoa" id="AMEM014912-PA"/>
    </source>
</evidence>
<keyword evidence="2" id="KW-1185">Reference proteome</keyword>
<proteinExistence type="predicted"/>
<dbReference type="AlphaFoldDB" id="A0A182VH70"/>
<reference evidence="1" key="1">
    <citation type="submission" date="2020-05" db="UniProtKB">
        <authorList>
            <consortium name="EnsemblMetazoa"/>
        </authorList>
    </citation>
    <scope>IDENTIFICATION</scope>
    <source>
        <strain evidence="1">MAF</strain>
    </source>
</reference>
<sequence length="105" mass="11882">MRTLAIDLDMIKLIPRPKREAGWGGLSHAMLASELEHHMEDDLFSSRTNAKATQHPQPTVAHPRRRGVCNVAVTPCETTDAMNRTECTEEEDKHDKNGAIFYVRK</sequence>
<organism evidence="1 2">
    <name type="scientific">Anopheles merus</name>
    <name type="common">Mosquito</name>
    <dbReference type="NCBI Taxonomy" id="30066"/>
    <lineage>
        <taxon>Eukaryota</taxon>
        <taxon>Metazoa</taxon>
        <taxon>Ecdysozoa</taxon>
        <taxon>Arthropoda</taxon>
        <taxon>Hexapoda</taxon>
        <taxon>Insecta</taxon>
        <taxon>Pterygota</taxon>
        <taxon>Neoptera</taxon>
        <taxon>Endopterygota</taxon>
        <taxon>Diptera</taxon>
        <taxon>Nematocera</taxon>
        <taxon>Culicoidea</taxon>
        <taxon>Culicidae</taxon>
        <taxon>Anophelinae</taxon>
        <taxon>Anopheles</taxon>
    </lineage>
</organism>
<protein>
    <submittedName>
        <fullName evidence="1">Uncharacterized protein</fullName>
    </submittedName>
</protein>
<accession>A0A182VH70</accession>
<evidence type="ECO:0000313" key="2">
    <source>
        <dbReference type="Proteomes" id="UP000075903"/>
    </source>
</evidence>
<dbReference type="Proteomes" id="UP000075903">
    <property type="component" value="Unassembled WGS sequence"/>
</dbReference>
<dbReference type="VEuPathDB" id="VectorBase:AMEM014912"/>